<dbReference type="EC" id="3.5.1.4" evidence="3"/>
<protein>
    <recommendedName>
        <fullName evidence="3">amidase</fullName>
        <ecNumber evidence="3">3.5.1.4</ecNumber>
    </recommendedName>
</protein>
<gene>
    <name evidence="5" type="ORF">ABW18_18440</name>
</gene>
<dbReference type="SUPFAM" id="SSF75304">
    <property type="entry name" value="Amidase signature (AS) enzymes"/>
    <property type="match status" value="1"/>
</dbReference>
<keyword evidence="6" id="KW-1185">Reference proteome</keyword>
<dbReference type="Pfam" id="PF01425">
    <property type="entry name" value="Amidase"/>
    <property type="match status" value="1"/>
</dbReference>
<evidence type="ECO:0000256" key="3">
    <source>
        <dbReference type="ARBA" id="ARBA00012922"/>
    </source>
</evidence>
<accession>A0ABR5I8W8</accession>
<dbReference type="PANTHER" id="PTHR11895">
    <property type="entry name" value="TRANSAMIDASE"/>
    <property type="match status" value="1"/>
</dbReference>
<evidence type="ECO:0000256" key="1">
    <source>
        <dbReference type="ARBA" id="ARBA00001311"/>
    </source>
</evidence>
<comment type="catalytic activity">
    <reaction evidence="1">
        <text>a monocarboxylic acid amide + H2O = a monocarboxylate + NH4(+)</text>
        <dbReference type="Rhea" id="RHEA:12020"/>
        <dbReference type="ChEBI" id="CHEBI:15377"/>
        <dbReference type="ChEBI" id="CHEBI:28938"/>
        <dbReference type="ChEBI" id="CHEBI:35757"/>
        <dbReference type="ChEBI" id="CHEBI:83628"/>
        <dbReference type="EC" id="3.5.1.4"/>
    </reaction>
</comment>
<dbReference type="PANTHER" id="PTHR11895:SF7">
    <property type="entry name" value="GLUTAMYL-TRNA(GLN) AMIDOTRANSFERASE SUBUNIT A, MITOCHONDRIAL"/>
    <property type="match status" value="1"/>
</dbReference>
<feature type="domain" description="Amidase" evidence="4">
    <location>
        <begin position="43"/>
        <end position="467"/>
    </location>
</feature>
<dbReference type="Proteomes" id="UP000037247">
    <property type="component" value="Unassembled WGS sequence"/>
</dbReference>
<evidence type="ECO:0000256" key="2">
    <source>
        <dbReference type="ARBA" id="ARBA00009199"/>
    </source>
</evidence>
<dbReference type="InterPro" id="IPR023631">
    <property type="entry name" value="Amidase_dom"/>
</dbReference>
<dbReference type="NCBIfam" id="NF009119">
    <property type="entry name" value="PRK12470.1"/>
    <property type="match status" value="1"/>
</dbReference>
<comment type="caution">
    <text evidence="5">The sequence shown here is derived from an EMBL/GenBank/DDBJ whole genome shotgun (WGS) entry which is preliminary data.</text>
</comment>
<reference evidence="5 6" key="1">
    <citation type="submission" date="2015-05" db="EMBL/GenBank/DDBJ databases">
        <title>Draft genome sequence of the bacterium Gordonia jacobaea a new member of the Gordonia genus.</title>
        <authorList>
            <person name="Jimenez-Galisteo G."/>
            <person name="Dominguez A."/>
            <person name="Munoz E."/>
            <person name="Vinas M."/>
        </authorList>
    </citation>
    <scope>NUCLEOTIDE SEQUENCE [LARGE SCALE GENOMIC DNA]</scope>
    <source>
        <strain evidence="6">mv1</strain>
    </source>
</reference>
<proteinExistence type="inferred from homology"/>
<dbReference type="InterPro" id="IPR036928">
    <property type="entry name" value="AS_sf"/>
</dbReference>
<dbReference type="InterPro" id="IPR000120">
    <property type="entry name" value="Amidase"/>
</dbReference>
<dbReference type="PIRSF" id="PIRSF001221">
    <property type="entry name" value="Amidase_fungi"/>
    <property type="match status" value="1"/>
</dbReference>
<dbReference type="EMBL" id="LDTZ01000021">
    <property type="protein sequence ID" value="KNA90043.1"/>
    <property type="molecule type" value="Genomic_DNA"/>
</dbReference>
<organism evidence="5 6">
    <name type="scientific">Gordonia jacobaea</name>
    <dbReference type="NCBI Taxonomy" id="122202"/>
    <lineage>
        <taxon>Bacteria</taxon>
        <taxon>Bacillati</taxon>
        <taxon>Actinomycetota</taxon>
        <taxon>Actinomycetes</taxon>
        <taxon>Mycobacteriales</taxon>
        <taxon>Gordoniaceae</taxon>
        <taxon>Gordonia</taxon>
    </lineage>
</organism>
<evidence type="ECO:0000313" key="6">
    <source>
        <dbReference type="Proteomes" id="UP000037247"/>
    </source>
</evidence>
<comment type="similarity">
    <text evidence="2">Belongs to the amidase family.</text>
</comment>
<name>A0ABR5I8W8_9ACTN</name>
<sequence length="488" mass="50998">MTGAAPAAAAGRDLDPNDKSIAFAGVVEIAKRIAAGEFTARQITDFFLARIDMLNPTLRAWTIPLHERARAEADALDAKKASGARLGPLHGVPIGIKAENHVKGVPTTYGGAAFTTPATDDAEVVKRLRAAGAVILGITAMPEFGIWPFTETSAHGYTRNPWNILHSTAGSSGGTASAVASGMVPAAIGGDGGGSIRLPSSWCGLYGLKLQRGRVSAAPNVDLWKSLGVIGPLCRKVEDTALILDCIHGSVAGVDLYKADPWPYSLTEALTKRVRPLRIAISTAQPAGTHLDEDTRRAVLQTGAILGKLGHRVVAHDPVYPATLTAAFQPQVLGGFSTEARRADHYELLERRTREGVDVGRSTGLSSDLAVTKAIELSKTVGKQILASVFPAYDLLICPTTPGKAYPIGQLDGAGFVEASAKASPVAAYTSVWNVVGNPAAAVPAGFSGGLPLSVQLVGPNNSEPLICQVAAQLQKARRWPDQTPPNS</sequence>
<dbReference type="Gene3D" id="3.90.1300.10">
    <property type="entry name" value="Amidase signature (AS) domain"/>
    <property type="match status" value="1"/>
</dbReference>
<evidence type="ECO:0000259" key="4">
    <source>
        <dbReference type="Pfam" id="PF01425"/>
    </source>
</evidence>
<evidence type="ECO:0000313" key="5">
    <source>
        <dbReference type="EMBL" id="KNA90043.1"/>
    </source>
</evidence>